<dbReference type="GO" id="GO:0032259">
    <property type="term" value="P:methylation"/>
    <property type="evidence" value="ECO:0007669"/>
    <property type="project" value="UniProtKB-KW"/>
</dbReference>
<reference evidence="7" key="1">
    <citation type="submission" date="2016-10" db="EMBL/GenBank/DDBJ databases">
        <authorList>
            <person name="Varghese N."/>
            <person name="Submissions S."/>
        </authorList>
    </citation>
    <scope>NUCLEOTIDE SEQUENCE [LARGE SCALE GENOMIC DNA]</scope>
    <source>
        <strain evidence="7">K1</strain>
    </source>
</reference>
<dbReference type="EMBL" id="FOJQ01000020">
    <property type="protein sequence ID" value="SFA49151.1"/>
    <property type="molecule type" value="Genomic_DNA"/>
</dbReference>
<keyword evidence="2 5" id="KW-0812">Transmembrane</keyword>
<evidence type="ECO:0000256" key="5">
    <source>
        <dbReference type="SAM" id="Phobius"/>
    </source>
</evidence>
<evidence type="ECO:0000256" key="3">
    <source>
        <dbReference type="ARBA" id="ARBA00022989"/>
    </source>
</evidence>
<protein>
    <submittedName>
        <fullName evidence="6">Methyltransferase</fullName>
    </submittedName>
</protein>
<dbReference type="AlphaFoldDB" id="A0A1I0TBN1"/>
<keyword evidence="6" id="KW-0489">Methyltransferase</keyword>
<dbReference type="STRING" id="150248.SAMN05216169_102025"/>
<evidence type="ECO:0000256" key="2">
    <source>
        <dbReference type="ARBA" id="ARBA00022692"/>
    </source>
</evidence>
<dbReference type="Gene3D" id="1.20.120.1630">
    <property type="match status" value="1"/>
</dbReference>
<name>A0A1I0TBN1_9BACL</name>
<dbReference type="GO" id="GO:0016020">
    <property type="term" value="C:membrane"/>
    <property type="evidence" value="ECO:0007669"/>
    <property type="project" value="UniProtKB-SubCell"/>
</dbReference>
<proteinExistence type="predicted"/>
<keyword evidence="4 5" id="KW-0472">Membrane</keyword>
<sequence>MRHPNYFVVMLELIIIPLMFQAYWTAAIFTICNAYLLSVRIRAEERALCLLKSPSQQGIFYVFFL</sequence>
<keyword evidence="7" id="KW-1185">Reference proteome</keyword>
<keyword evidence="3 5" id="KW-1133">Transmembrane helix</keyword>
<dbReference type="GO" id="GO:0004671">
    <property type="term" value="F:protein C-terminal S-isoprenylcysteine carboxyl O-methyltransferase activity"/>
    <property type="evidence" value="ECO:0007669"/>
    <property type="project" value="InterPro"/>
</dbReference>
<evidence type="ECO:0000313" key="7">
    <source>
        <dbReference type="Proteomes" id="UP000198979"/>
    </source>
</evidence>
<comment type="subcellular location">
    <subcellularLocation>
        <location evidence="1">Membrane</location>
        <topology evidence="1">Multi-pass membrane protein</topology>
    </subcellularLocation>
</comment>
<evidence type="ECO:0000256" key="4">
    <source>
        <dbReference type="ARBA" id="ARBA00023136"/>
    </source>
</evidence>
<dbReference type="Pfam" id="PF04140">
    <property type="entry name" value="ICMT"/>
    <property type="match status" value="1"/>
</dbReference>
<dbReference type="InterPro" id="IPR007269">
    <property type="entry name" value="ICMT_MeTrfase"/>
</dbReference>
<accession>A0A1I0TBN1</accession>
<evidence type="ECO:0000256" key="1">
    <source>
        <dbReference type="ARBA" id="ARBA00004141"/>
    </source>
</evidence>
<feature type="transmembrane region" description="Helical" evidence="5">
    <location>
        <begin position="6"/>
        <end position="36"/>
    </location>
</feature>
<organism evidence="6 7">
    <name type="scientific">Anoxybacillus pushchinoensis</name>
    <dbReference type="NCBI Taxonomy" id="150248"/>
    <lineage>
        <taxon>Bacteria</taxon>
        <taxon>Bacillati</taxon>
        <taxon>Bacillota</taxon>
        <taxon>Bacilli</taxon>
        <taxon>Bacillales</taxon>
        <taxon>Anoxybacillaceae</taxon>
        <taxon>Anoxybacillus</taxon>
    </lineage>
</organism>
<dbReference type="Proteomes" id="UP000198979">
    <property type="component" value="Unassembled WGS sequence"/>
</dbReference>
<evidence type="ECO:0000313" key="6">
    <source>
        <dbReference type="EMBL" id="SFA49151.1"/>
    </source>
</evidence>
<keyword evidence="6" id="KW-0808">Transferase</keyword>
<gene>
    <name evidence="6" type="ORF">SAMN05216169_102025</name>
</gene>